<keyword evidence="2" id="KW-1185">Reference proteome</keyword>
<reference evidence="2" key="1">
    <citation type="submission" date="2017-12" db="EMBL/GenBank/DDBJ databases">
        <title>Genomic analysis of Paracoccus sp. CBA4604.</title>
        <authorList>
            <person name="Roh S.W."/>
            <person name="Kim J.Y."/>
            <person name="Kim J.S."/>
        </authorList>
    </citation>
    <scope>NUCLEOTIDE SEQUENCE [LARGE SCALE GENOMIC DNA]</scope>
    <source>
        <strain evidence="2">CBA4604</strain>
    </source>
</reference>
<organism evidence="1 2">
    <name type="scientific">Paracoccus jeotgali</name>
    <dbReference type="NCBI Taxonomy" id="2065379"/>
    <lineage>
        <taxon>Bacteria</taxon>
        <taxon>Pseudomonadati</taxon>
        <taxon>Pseudomonadota</taxon>
        <taxon>Alphaproteobacteria</taxon>
        <taxon>Rhodobacterales</taxon>
        <taxon>Paracoccaceae</taxon>
        <taxon>Paracoccus</taxon>
    </lineage>
</organism>
<dbReference type="KEGG" id="paru:CYR75_01130"/>
<accession>A0A2K9MBU4</accession>
<proteinExistence type="predicted"/>
<sequence length="84" mass="9646">MSDRQLAILHRLDPKWIARERARFGLPPYRGRPARRYTDAEIVAAYGRYNNNCSAAARELGIDRGTFHARHQKILARRGGNDRG</sequence>
<dbReference type="SUPFAM" id="SSF46689">
    <property type="entry name" value="Homeodomain-like"/>
    <property type="match status" value="1"/>
</dbReference>
<dbReference type="AlphaFoldDB" id="A0A2K9MBU4"/>
<evidence type="ECO:0000313" key="1">
    <source>
        <dbReference type="EMBL" id="AUM73083.1"/>
    </source>
</evidence>
<dbReference type="InterPro" id="IPR009057">
    <property type="entry name" value="Homeodomain-like_sf"/>
</dbReference>
<evidence type="ECO:0008006" key="3">
    <source>
        <dbReference type="Google" id="ProtNLM"/>
    </source>
</evidence>
<evidence type="ECO:0000313" key="2">
    <source>
        <dbReference type="Proteomes" id="UP000234882"/>
    </source>
</evidence>
<name>A0A2K9MBU4_9RHOB</name>
<dbReference type="EMBL" id="CP025583">
    <property type="protein sequence ID" value="AUM73083.1"/>
    <property type="molecule type" value="Genomic_DNA"/>
</dbReference>
<gene>
    <name evidence="1" type="ORF">CYR75_01130</name>
</gene>
<dbReference type="Proteomes" id="UP000234882">
    <property type="component" value="Chromosome"/>
</dbReference>
<dbReference type="Gene3D" id="1.10.10.60">
    <property type="entry name" value="Homeodomain-like"/>
    <property type="match status" value="1"/>
</dbReference>
<protein>
    <recommendedName>
        <fullName evidence="3">DNA binding HTH domain-containing protein</fullName>
    </recommendedName>
</protein>